<accession>A0A9D1WWC7</accession>
<dbReference type="AlphaFoldDB" id="A0A9D1WWC7"/>
<organism evidence="1 2">
    <name type="scientific">Candidatus Anaerostipes excrementavium</name>
    <dbReference type="NCBI Taxonomy" id="2838463"/>
    <lineage>
        <taxon>Bacteria</taxon>
        <taxon>Bacillati</taxon>
        <taxon>Bacillota</taxon>
        <taxon>Clostridia</taxon>
        <taxon>Lachnospirales</taxon>
        <taxon>Lachnospiraceae</taxon>
        <taxon>Anaerostipes</taxon>
    </lineage>
</organism>
<evidence type="ECO:0000313" key="2">
    <source>
        <dbReference type="Proteomes" id="UP000886721"/>
    </source>
</evidence>
<reference evidence="1" key="2">
    <citation type="submission" date="2021-04" db="EMBL/GenBank/DDBJ databases">
        <authorList>
            <person name="Gilroy R."/>
        </authorList>
    </citation>
    <scope>NUCLEOTIDE SEQUENCE</scope>
    <source>
        <strain evidence="1">CHK191-13928</strain>
    </source>
</reference>
<gene>
    <name evidence="1" type="ORF">H9735_10105</name>
</gene>
<protein>
    <submittedName>
        <fullName evidence="1">Uncharacterized protein</fullName>
    </submittedName>
</protein>
<reference evidence="1" key="1">
    <citation type="journal article" date="2021" name="PeerJ">
        <title>Extensive microbial diversity within the chicken gut microbiome revealed by metagenomics and culture.</title>
        <authorList>
            <person name="Gilroy R."/>
            <person name="Ravi A."/>
            <person name="Getino M."/>
            <person name="Pursley I."/>
            <person name="Horton D.L."/>
            <person name="Alikhan N.F."/>
            <person name="Baker D."/>
            <person name="Gharbi K."/>
            <person name="Hall N."/>
            <person name="Watson M."/>
            <person name="Adriaenssens E.M."/>
            <person name="Foster-Nyarko E."/>
            <person name="Jarju S."/>
            <person name="Secka A."/>
            <person name="Antonio M."/>
            <person name="Oren A."/>
            <person name="Chaudhuri R.R."/>
            <person name="La Ragione R."/>
            <person name="Hildebrand F."/>
            <person name="Pallen M.J."/>
        </authorList>
    </citation>
    <scope>NUCLEOTIDE SEQUENCE</scope>
    <source>
        <strain evidence="1">CHK191-13928</strain>
    </source>
</reference>
<comment type="caution">
    <text evidence="1">The sequence shown here is derived from an EMBL/GenBank/DDBJ whole genome shotgun (WGS) entry which is preliminary data.</text>
</comment>
<name>A0A9D1WWC7_9FIRM</name>
<dbReference type="Proteomes" id="UP000886721">
    <property type="component" value="Unassembled WGS sequence"/>
</dbReference>
<proteinExistence type="predicted"/>
<evidence type="ECO:0000313" key="1">
    <source>
        <dbReference type="EMBL" id="HIX68453.1"/>
    </source>
</evidence>
<sequence>MIVLLCLDEKNGMMFHNRRQSQDRGLRSYIREMTLGANVFMNHYTKKLYQEFPDAIVREDFLFQAKAGDYCLVEDQELRPVESEIEKLIIFRWNKIYPADQTLDLCLAEWKLREEEEFEGSTHHIRKETYTR</sequence>
<dbReference type="EMBL" id="DXEM01000031">
    <property type="protein sequence ID" value="HIX68453.1"/>
    <property type="molecule type" value="Genomic_DNA"/>
</dbReference>